<evidence type="ECO:0000256" key="1">
    <source>
        <dbReference type="ARBA" id="ARBA00022737"/>
    </source>
</evidence>
<evidence type="ECO:0000256" key="6">
    <source>
        <dbReference type="ARBA" id="ARBA00023175"/>
    </source>
</evidence>
<dbReference type="SMART" id="SM01132">
    <property type="entry name" value="DIL"/>
    <property type="match status" value="1"/>
</dbReference>
<reference evidence="13" key="1">
    <citation type="journal article" date="2019" name="Nat. Commun.">
        <title>The genome of broomcorn millet.</title>
        <authorList>
            <person name="Zou C."/>
            <person name="Miki D."/>
            <person name="Li D."/>
            <person name="Tang Q."/>
            <person name="Xiao L."/>
            <person name="Rajput S."/>
            <person name="Deng P."/>
            <person name="Jia W."/>
            <person name="Huang R."/>
            <person name="Zhang M."/>
            <person name="Sun Y."/>
            <person name="Hu J."/>
            <person name="Fu X."/>
            <person name="Schnable P.S."/>
            <person name="Li F."/>
            <person name="Zhang H."/>
            <person name="Feng B."/>
            <person name="Zhu X."/>
            <person name="Liu R."/>
            <person name="Schnable J.C."/>
            <person name="Zhu J.-K."/>
            <person name="Zhang H."/>
        </authorList>
    </citation>
    <scope>NUCLEOTIDE SEQUENCE [LARGE SCALE GENOMIC DNA]</scope>
</reference>
<dbReference type="PANTHER" id="PTHR13140">
    <property type="entry name" value="MYOSIN"/>
    <property type="match status" value="1"/>
</dbReference>
<comment type="caution">
    <text evidence="8">Lacks conserved residue(s) required for the propagation of feature annotation.</text>
</comment>
<dbReference type="SMART" id="SM00015">
    <property type="entry name" value="IQ"/>
    <property type="match status" value="2"/>
</dbReference>
<dbReference type="Gene3D" id="3.40.850.10">
    <property type="entry name" value="Kinesin motor domain"/>
    <property type="match status" value="1"/>
</dbReference>
<dbReference type="AlphaFoldDB" id="A0A3L6S7A2"/>
<dbReference type="GO" id="GO:0000146">
    <property type="term" value="F:microfilament motor activity"/>
    <property type="evidence" value="ECO:0007669"/>
    <property type="project" value="TreeGrafter"/>
</dbReference>
<dbReference type="Pfam" id="PF00612">
    <property type="entry name" value="IQ"/>
    <property type="match status" value="1"/>
</dbReference>
<dbReference type="SUPFAM" id="SSF52540">
    <property type="entry name" value="P-loop containing nucleoside triphosphate hydrolases"/>
    <property type="match status" value="1"/>
</dbReference>
<feature type="domain" description="Myosin motor" evidence="11">
    <location>
        <begin position="1"/>
        <end position="84"/>
    </location>
</feature>
<proteinExistence type="inferred from homology"/>
<dbReference type="FunFam" id="1.20.5.190:FF:000001">
    <property type="entry name" value="unconventional myosin-Va"/>
    <property type="match status" value="1"/>
</dbReference>
<dbReference type="GO" id="GO:0051015">
    <property type="term" value="F:actin filament binding"/>
    <property type="evidence" value="ECO:0007669"/>
    <property type="project" value="TreeGrafter"/>
</dbReference>
<dbReference type="EMBL" id="PQIB02000005">
    <property type="protein sequence ID" value="RLN16831.1"/>
    <property type="molecule type" value="Genomic_DNA"/>
</dbReference>
<evidence type="ECO:0000256" key="9">
    <source>
        <dbReference type="SAM" id="Coils"/>
    </source>
</evidence>
<evidence type="ECO:0000313" key="13">
    <source>
        <dbReference type="Proteomes" id="UP000275267"/>
    </source>
</evidence>
<gene>
    <name evidence="12" type="ORF">C2845_PM02G40740</name>
</gene>
<dbReference type="GO" id="GO:0016020">
    <property type="term" value="C:membrane"/>
    <property type="evidence" value="ECO:0007669"/>
    <property type="project" value="TreeGrafter"/>
</dbReference>
<dbReference type="Pfam" id="PF01843">
    <property type="entry name" value="DIL"/>
    <property type="match status" value="1"/>
</dbReference>
<evidence type="ECO:0000256" key="2">
    <source>
        <dbReference type="ARBA" id="ARBA00022741"/>
    </source>
</evidence>
<dbReference type="SMART" id="SM00242">
    <property type="entry name" value="MYSc"/>
    <property type="match status" value="1"/>
</dbReference>
<dbReference type="OrthoDB" id="6108017at2759"/>
<dbReference type="InterPro" id="IPR000048">
    <property type="entry name" value="IQ_motif_EF-hand-BS"/>
</dbReference>
<protein>
    <recommendedName>
        <fullName evidence="14">Myosin-6-like</fullName>
    </recommendedName>
</protein>
<evidence type="ECO:0000256" key="3">
    <source>
        <dbReference type="ARBA" id="ARBA00022840"/>
    </source>
</evidence>
<dbReference type="GO" id="GO:0005737">
    <property type="term" value="C:cytoplasm"/>
    <property type="evidence" value="ECO:0007669"/>
    <property type="project" value="TreeGrafter"/>
</dbReference>
<dbReference type="STRING" id="4540.A0A3L6S7A2"/>
<dbReference type="InterPro" id="IPR036961">
    <property type="entry name" value="Kinesin_motor_dom_sf"/>
</dbReference>
<keyword evidence="2" id="KW-0547">Nucleotide-binding</keyword>
<dbReference type="Proteomes" id="UP000275267">
    <property type="component" value="Unassembled WGS sequence"/>
</dbReference>
<evidence type="ECO:0000256" key="7">
    <source>
        <dbReference type="ARBA" id="ARBA00023203"/>
    </source>
</evidence>
<evidence type="ECO:0008006" key="14">
    <source>
        <dbReference type="Google" id="ProtNLM"/>
    </source>
</evidence>
<dbReference type="Gene3D" id="1.20.58.530">
    <property type="match status" value="2"/>
</dbReference>
<organism evidence="12 13">
    <name type="scientific">Panicum miliaceum</name>
    <name type="common">Proso millet</name>
    <name type="synonym">Broomcorn millet</name>
    <dbReference type="NCBI Taxonomy" id="4540"/>
    <lineage>
        <taxon>Eukaryota</taxon>
        <taxon>Viridiplantae</taxon>
        <taxon>Streptophyta</taxon>
        <taxon>Embryophyta</taxon>
        <taxon>Tracheophyta</taxon>
        <taxon>Spermatophyta</taxon>
        <taxon>Magnoliopsida</taxon>
        <taxon>Liliopsida</taxon>
        <taxon>Poales</taxon>
        <taxon>Poaceae</taxon>
        <taxon>PACMAD clade</taxon>
        <taxon>Panicoideae</taxon>
        <taxon>Panicodae</taxon>
        <taxon>Paniceae</taxon>
        <taxon>Panicinae</taxon>
        <taxon>Panicum</taxon>
        <taxon>Panicum sect. Panicum</taxon>
    </lineage>
</organism>
<comment type="similarity">
    <text evidence="8">Belongs to the TRAFAC class myosin-kinesin ATPase superfamily. Myosin family.</text>
</comment>
<evidence type="ECO:0000259" key="10">
    <source>
        <dbReference type="PROSITE" id="PS51126"/>
    </source>
</evidence>
<feature type="region of interest" description="Actin-binding" evidence="8">
    <location>
        <begin position="88"/>
        <end position="110"/>
    </location>
</feature>
<keyword evidence="5 8" id="KW-0518">Myosin</keyword>
<dbReference type="InterPro" id="IPR002710">
    <property type="entry name" value="Dilute_dom"/>
</dbReference>
<feature type="coiled-coil region" evidence="9">
    <location>
        <begin position="263"/>
        <end position="398"/>
    </location>
</feature>
<dbReference type="PROSITE" id="PS51456">
    <property type="entry name" value="MYOSIN_MOTOR"/>
    <property type="match status" value="2"/>
</dbReference>
<dbReference type="GO" id="GO:0007015">
    <property type="term" value="P:actin filament organization"/>
    <property type="evidence" value="ECO:0007669"/>
    <property type="project" value="TreeGrafter"/>
</dbReference>
<sequence>MEQEEYTKEEIDWSYIQFVDNQEILDLIEKKPGGIIALLDETCMLRNSTHETFAEKLYQKFKDNPHFSKPKFSRSDFTIHHYAGNQQLQSLLETLSATEPHYIRCIKPNNVLKPGIFENSNVLQQLRCGGVLEAIRISCLGYPTRRTFYEFVNRFGILQPKVLGRSHNEVTAAKMLLDKANLTGYQSGLRGMGARIKLHFKRQTKAAVIIQSHCRCYLARSQYVRLMKATIAAQCGWRRRVARRELRNLKMAAKETGALQAAKSKLEKEVEELTWRLQLEKRIRADMEEAKTQENKKLQLQLQELQLQLKDTKDLLKREHEAAKEASEKAAAVPEILADTARVNDLTSENERLKVLVASFEEKLQKTEQKFEETEKAREELLNKATDAESKINELKNTMQRIWVMEAYILMNSEGRPVAAITIYKCLLHWRVFETDKTNVFDRLIQIFGSAMQKQDNNADLAYWLSNSSSLLIILQKSLKPPGSSVTTPMKRPQTQTSFLGRMVFRASNITVDMDLVRQVEAKYPALLFKQQLTAFVEGLYGMIRDNVKKEISSVLSLVIQVTPSIESHPQAPRNAKAGLITDQGSYWQMIVNHLNDLLKILQENCVPTIFARKIFTQIFSFINAHLLNSLLARRECCSFSNGEYVKQGLDELESWCTQAKPEVIFKKFRISYDEIINDLCPVLSVQQIYKICTQYWDDKYNTESVCEEVLDEMKKLVNEGSASDNTFLLDEEISMPLSLEEIASSMDAKDFQNVSPPQELLDNAVFQFLRS</sequence>
<evidence type="ECO:0000256" key="8">
    <source>
        <dbReference type="PROSITE-ProRule" id="PRU00782"/>
    </source>
</evidence>
<dbReference type="Pfam" id="PF00063">
    <property type="entry name" value="Myosin_head"/>
    <property type="match status" value="2"/>
</dbReference>
<dbReference type="GO" id="GO:0016459">
    <property type="term" value="C:myosin complex"/>
    <property type="evidence" value="ECO:0007669"/>
    <property type="project" value="UniProtKB-KW"/>
</dbReference>
<evidence type="ECO:0000313" key="12">
    <source>
        <dbReference type="EMBL" id="RLN16831.1"/>
    </source>
</evidence>
<keyword evidence="1" id="KW-0677">Repeat</keyword>
<dbReference type="InterPro" id="IPR027417">
    <property type="entry name" value="P-loop_NTPase"/>
</dbReference>
<evidence type="ECO:0000256" key="5">
    <source>
        <dbReference type="ARBA" id="ARBA00023123"/>
    </source>
</evidence>
<evidence type="ECO:0000256" key="4">
    <source>
        <dbReference type="ARBA" id="ARBA00023054"/>
    </source>
</evidence>
<accession>A0A3L6S7A2</accession>
<dbReference type="GO" id="GO:0030048">
    <property type="term" value="P:actin filament-based movement"/>
    <property type="evidence" value="ECO:0007669"/>
    <property type="project" value="UniProtKB-ARBA"/>
</dbReference>
<dbReference type="GO" id="GO:0005524">
    <property type="term" value="F:ATP binding"/>
    <property type="evidence" value="ECO:0007669"/>
    <property type="project" value="UniProtKB-KW"/>
</dbReference>
<keyword evidence="7 8" id="KW-0009">Actin-binding</keyword>
<dbReference type="Gene3D" id="6.20.240.20">
    <property type="match status" value="1"/>
</dbReference>
<feature type="domain" description="Myosin motor" evidence="11">
    <location>
        <begin position="86"/>
        <end position="207"/>
    </location>
</feature>
<dbReference type="PROSITE" id="PS50096">
    <property type="entry name" value="IQ"/>
    <property type="match status" value="1"/>
</dbReference>
<name>A0A3L6S7A2_PANMI</name>
<keyword evidence="3" id="KW-0067">ATP-binding</keyword>
<dbReference type="InterPro" id="IPR001609">
    <property type="entry name" value="Myosin_head_motor_dom-like"/>
</dbReference>
<feature type="domain" description="Dilute" evidence="10">
    <location>
        <begin position="442"/>
        <end position="745"/>
    </location>
</feature>
<dbReference type="Gene3D" id="1.20.5.190">
    <property type="match status" value="1"/>
</dbReference>
<evidence type="ECO:0000259" key="11">
    <source>
        <dbReference type="PROSITE" id="PS51456"/>
    </source>
</evidence>
<comment type="caution">
    <text evidence="12">The sequence shown here is derived from an EMBL/GenBank/DDBJ whole genome shotgun (WGS) entry which is preliminary data.</text>
</comment>
<dbReference type="PANTHER" id="PTHR13140:SF697">
    <property type="entry name" value="OS03G0860700 PROTEIN"/>
    <property type="match status" value="1"/>
</dbReference>
<dbReference type="PROSITE" id="PS51126">
    <property type="entry name" value="DILUTE"/>
    <property type="match status" value="1"/>
</dbReference>
<keyword evidence="13" id="KW-1185">Reference proteome</keyword>
<keyword evidence="6" id="KW-0505">Motor protein</keyword>
<keyword evidence="4 9" id="KW-0175">Coiled coil</keyword>